<dbReference type="GO" id="GO:0005737">
    <property type="term" value="C:cytoplasm"/>
    <property type="evidence" value="ECO:0007669"/>
    <property type="project" value="TreeGrafter"/>
</dbReference>
<evidence type="ECO:0000256" key="1">
    <source>
        <dbReference type="ARBA" id="ARBA00004123"/>
    </source>
</evidence>
<keyword evidence="3" id="KW-0813">Transport</keyword>
<accession>A0A6G3ME21</accession>
<evidence type="ECO:0000256" key="3">
    <source>
        <dbReference type="ARBA" id="ARBA00022448"/>
    </source>
</evidence>
<reference evidence="5" key="1">
    <citation type="submission" date="2018-11" db="EMBL/GenBank/DDBJ databases">
        <title>Henneguya salminicola genome and transcriptome.</title>
        <authorList>
            <person name="Yahalomi D."/>
            <person name="Atkinson S.D."/>
            <person name="Neuhof M."/>
            <person name="Chang E.S."/>
            <person name="Philippe H."/>
            <person name="Cartwright P."/>
            <person name="Bartholomew J.L."/>
            <person name="Huchon D."/>
        </authorList>
    </citation>
    <scope>NUCLEOTIDE SEQUENCE</scope>
    <source>
        <strain evidence="5">Hz1</strain>
        <tissue evidence="5">Whole</tissue>
    </source>
</reference>
<comment type="similarity">
    <text evidence="2">Belongs to the importin beta family.</text>
</comment>
<proteinExistence type="inferred from homology"/>
<dbReference type="PANTHER" id="PTHR12363:SF33">
    <property type="entry name" value="IMPORTIN-13"/>
    <property type="match status" value="1"/>
</dbReference>
<dbReference type="InterPro" id="IPR051345">
    <property type="entry name" value="Importin_beta-like_NTR"/>
</dbReference>
<evidence type="ECO:0000313" key="5">
    <source>
        <dbReference type="EMBL" id="NDJ92295.1"/>
    </source>
</evidence>
<keyword evidence="4" id="KW-0539">Nucleus</keyword>
<dbReference type="Gene3D" id="1.25.10.10">
    <property type="entry name" value="Leucine-rich Repeat Variant"/>
    <property type="match status" value="1"/>
</dbReference>
<dbReference type="InterPro" id="IPR011989">
    <property type="entry name" value="ARM-like"/>
</dbReference>
<dbReference type="SUPFAM" id="SSF48371">
    <property type="entry name" value="ARM repeat"/>
    <property type="match status" value="1"/>
</dbReference>
<dbReference type="GO" id="GO:0006606">
    <property type="term" value="P:protein import into nucleus"/>
    <property type="evidence" value="ECO:0007669"/>
    <property type="project" value="TreeGrafter"/>
</dbReference>
<name>A0A6G3ME21_HENSL</name>
<dbReference type="EMBL" id="GHBP01000420">
    <property type="protein sequence ID" value="NDJ92295.1"/>
    <property type="molecule type" value="Transcribed_RNA"/>
</dbReference>
<sequence length="415" mass="47513">MPSIDKAITNSDYEYLKSIIEIHRCLLEIFEDEFFEEVTENSDFHIFLEVITKICSFNDFRLLYETFHLWIDISDSLNERPGRSLIYPIVEKYGNIFLKQLYENMPVDEDLLHETLYVMDDEEVASFRKHSIDVLVSLFSVIESKNYYNNIIGCLKANPTSFNVIEGSLYFLISVIPTSKIIDHNELVLFILSFPAESPLLLLETSCKVLSELAPILLQYDSPQVENIFSFLLRCLSHSWLQMAASDSLLLYCCKGSKYLISKIENIINIISNSISKAKDTQIVDTLSKCCVTLISKGDINSIPLQLSQLCSLQLAHVTQLLKNKNDSKHVDLYSPLETVSSIFKFLKIPRDMNLTPFVPLINQIIHFALNLLEATAYSENICEKSCRLLRYIIRFIGPLHSLGSDLSQKVNIFS</sequence>
<protein>
    <submittedName>
        <fullName evidence="5">Transportin-3 (Trinotate prediction)</fullName>
    </submittedName>
</protein>
<comment type="subcellular location">
    <subcellularLocation>
        <location evidence="1">Nucleus</location>
    </subcellularLocation>
</comment>
<dbReference type="AlphaFoldDB" id="A0A6G3ME21"/>
<dbReference type="InterPro" id="IPR016024">
    <property type="entry name" value="ARM-type_fold"/>
</dbReference>
<evidence type="ECO:0000256" key="2">
    <source>
        <dbReference type="ARBA" id="ARBA00007991"/>
    </source>
</evidence>
<dbReference type="PANTHER" id="PTHR12363">
    <property type="entry name" value="TRANSPORTIN 3 AND IMPORTIN 13"/>
    <property type="match status" value="1"/>
</dbReference>
<organism evidence="5">
    <name type="scientific">Henneguya salminicola</name>
    <name type="common">Myxosporean</name>
    <dbReference type="NCBI Taxonomy" id="69463"/>
    <lineage>
        <taxon>Eukaryota</taxon>
        <taxon>Metazoa</taxon>
        <taxon>Cnidaria</taxon>
        <taxon>Myxozoa</taxon>
        <taxon>Myxosporea</taxon>
        <taxon>Bivalvulida</taxon>
        <taxon>Platysporina</taxon>
        <taxon>Myxobolidae</taxon>
        <taxon>Henneguya</taxon>
    </lineage>
</organism>
<dbReference type="GO" id="GO:0005634">
    <property type="term" value="C:nucleus"/>
    <property type="evidence" value="ECO:0007669"/>
    <property type="project" value="UniProtKB-SubCell"/>
</dbReference>
<evidence type="ECO:0000256" key="4">
    <source>
        <dbReference type="ARBA" id="ARBA00023242"/>
    </source>
</evidence>